<evidence type="ECO:0000256" key="3">
    <source>
        <dbReference type="ARBA" id="ARBA00022692"/>
    </source>
</evidence>
<feature type="domain" description="Trichome birefringence-like N-terminal" evidence="9">
    <location>
        <begin position="189"/>
        <end position="241"/>
    </location>
</feature>
<reference evidence="10 12" key="2">
    <citation type="journal article" date="2018" name="Plant J.">
        <title>The Physcomitrella patens chromosome-scale assembly reveals moss genome structure and evolution.</title>
        <authorList>
            <person name="Lang D."/>
            <person name="Ullrich K.K."/>
            <person name="Murat F."/>
            <person name="Fuchs J."/>
            <person name="Jenkins J."/>
            <person name="Haas F.B."/>
            <person name="Piednoel M."/>
            <person name="Gundlach H."/>
            <person name="Van Bel M."/>
            <person name="Meyberg R."/>
            <person name="Vives C."/>
            <person name="Morata J."/>
            <person name="Symeonidi A."/>
            <person name="Hiss M."/>
            <person name="Muchero W."/>
            <person name="Kamisugi Y."/>
            <person name="Saleh O."/>
            <person name="Blanc G."/>
            <person name="Decker E.L."/>
            <person name="van Gessel N."/>
            <person name="Grimwood J."/>
            <person name="Hayes R.D."/>
            <person name="Graham S.W."/>
            <person name="Gunter L.E."/>
            <person name="McDaniel S.F."/>
            <person name="Hoernstein S.N.W."/>
            <person name="Larsson A."/>
            <person name="Li F.W."/>
            <person name="Perroud P.F."/>
            <person name="Phillips J."/>
            <person name="Ranjan P."/>
            <person name="Rokshar D.S."/>
            <person name="Rothfels C.J."/>
            <person name="Schneider L."/>
            <person name="Shu S."/>
            <person name="Stevenson D.W."/>
            <person name="Thummler F."/>
            <person name="Tillich M."/>
            <person name="Villarreal Aguilar J.C."/>
            <person name="Widiez T."/>
            <person name="Wong G.K."/>
            <person name="Wymore A."/>
            <person name="Zhang Y."/>
            <person name="Zimmer A.D."/>
            <person name="Quatrano R.S."/>
            <person name="Mayer K.F.X."/>
            <person name="Goodstein D."/>
            <person name="Casacuberta J.M."/>
            <person name="Vandepoele K."/>
            <person name="Reski R."/>
            <person name="Cuming A.C."/>
            <person name="Tuskan G.A."/>
            <person name="Maumus F."/>
            <person name="Salse J."/>
            <person name="Schmutz J."/>
            <person name="Rensing S.A."/>
        </authorList>
    </citation>
    <scope>NUCLEOTIDE SEQUENCE [LARGE SCALE GENOMIC DNA]</scope>
    <source>
        <strain evidence="11 12">cv. Gransden 2004</strain>
    </source>
</reference>
<comment type="similarity">
    <text evidence="2">Belongs to the PC-esterase family. TBL subfamily.</text>
</comment>
<evidence type="ECO:0000256" key="7">
    <source>
        <dbReference type="SAM" id="Phobius"/>
    </source>
</evidence>
<dbReference type="EnsemblPlants" id="Pp3c25_13870V3.3">
    <property type="protein sequence ID" value="Pp3c25_13870V3.3"/>
    <property type="gene ID" value="Pp3c25_13870"/>
</dbReference>
<accession>A0A2K1IES9</accession>
<dbReference type="OrthoDB" id="630188at2759"/>
<reference evidence="10 12" key="1">
    <citation type="journal article" date="2008" name="Science">
        <title>The Physcomitrella genome reveals evolutionary insights into the conquest of land by plants.</title>
        <authorList>
            <person name="Rensing S."/>
            <person name="Lang D."/>
            <person name="Zimmer A."/>
            <person name="Terry A."/>
            <person name="Salamov A."/>
            <person name="Shapiro H."/>
            <person name="Nishiyama T."/>
            <person name="Perroud P.-F."/>
            <person name="Lindquist E."/>
            <person name="Kamisugi Y."/>
            <person name="Tanahashi T."/>
            <person name="Sakakibara K."/>
            <person name="Fujita T."/>
            <person name="Oishi K."/>
            <person name="Shin-I T."/>
            <person name="Kuroki Y."/>
            <person name="Toyoda A."/>
            <person name="Suzuki Y."/>
            <person name="Hashimoto A."/>
            <person name="Yamaguchi K."/>
            <person name="Sugano A."/>
            <person name="Kohara Y."/>
            <person name="Fujiyama A."/>
            <person name="Anterola A."/>
            <person name="Aoki S."/>
            <person name="Ashton N."/>
            <person name="Barbazuk W.B."/>
            <person name="Barker E."/>
            <person name="Bennetzen J."/>
            <person name="Bezanilla M."/>
            <person name="Blankenship R."/>
            <person name="Cho S.H."/>
            <person name="Dutcher S."/>
            <person name="Estelle M."/>
            <person name="Fawcett J.A."/>
            <person name="Gundlach H."/>
            <person name="Hanada K."/>
            <person name="Heyl A."/>
            <person name="Hicks K.A."/>
            <person name="Hugh J."/>
            <person name="Lohr M."/>
            <person name="Mayer K."/>
            <person name="Melkozernov A."/>
            <person name="Murata T."/>
            <person name="Nelson D."/>
            <person name="Pils B."/>
            <person name="Prigge M."/>
            <person name="Reiss B."/>
            <person name="Renner T."/>
            <person name="Rombauts S."/>
            <person name="Rushton P."/>
            <person name="Sanderfoot A."/>
            <person name="Schween G."/>
            <person name="Shiu S.-H."/>
            <person name="Stueber K."/>
            <person name="Theodoulou F.L."/>
            <person name="Tu H."/>
            <person name="Van de Peer Y."/>
            <person name="Verrier P.J."/>
            <person name="Waters E."/>
            <person name="Wood A."/>
            <person name="Yang L."/>
            <person name="Cove D."/>
            <person name="Cuming A."/>
            <person name="Hasebe M."/>
            <person name="Lucas S."/>
            <person name="Mishler D.B."/>
            <person name="Reski R."/>
            <person name="Grigoriev I."/>
            <person name="Quatrano R.S."/>
            <person name="Boore J.L."/>
        </authorList>
    </citation>
    <scope>NUCLEOTIDE SEQUENCE [LARGE SCALE GENOMIC DNA]</scope>
    <source>
        <strain evidence="11 12">cv. Gransden 2004</strain>
    </source>
</reference>
<dbReference type="GO" id="GO:0005794">
    <property type="term" value="C:Golgi apparatus"/>
    <property type="evidence" value="ECO:0000318"/>
    <property type="project" value="GO_Central"/>
</dbReference>
<sequence>MASKDNLGRLEGRPGPKSLRKAYCKSRTIGIMLLLACSAGLILLCFASVDVKVFYDSGVTKDFVLRRGLEPNSLALQKPKGGKGFRGIAPKTVDVDLGNGNSTDVGADDLHEAEMSVEKLKPPLNDNDSAVMSEANSSSIHTDGEGVNHPLPYHKNSVELHSEDPESSEVLVLAAGAEAKGKARRSLAGCNLYRGQWVYDESYPLYRSRNCPFVDRNFRCKENGRPDTDFTKYRWQPEDCDLPRFNPEDMLERLRDQRIVFVGDSLGRNQWESMLCMLAEGVQNKSRIYEVHGQSISKVVGELIFRFEDYNCTVEYYRDTFLVPQTRPPPDLPENVTSVLKIDHVSWSAGSWPGANVMIFNTGHWWSWEKIGRPGGRFYMEQKLTTHSNEDAFKIGMKTWASWMERNLHPTTTQVFFRSFAPVHFRGGSWNKAGHCHEEVKPFTDEEVQQLQQVPWTNKLIVEAIDQNIKTKRSAVEYVDITTSTNYRSDGHPGLYGNDVKVNGFPPKNRQDCSHFCLPGVPDTWNELLYAALLARGQGVWGKFV</sequence>
<dbReference type="STRING" id="3218.A0A2K1IES9"/>
<evidence type="ECO:0000256" key="2">
    <source>
        <dbReference type="ARBA" id="ARBA00007727"/>
    </source>
</evidence>
<dbReference type="Gramene" id="Pp3c25_13870V3.1">
    <property type="protein sequence ID" value="Pp3c25_13870V3.1"/>
    <property type="gene ID" value="Pp3c25_13870"/>
</dbReference>
<keyword evidence="3 7" id="KW-0812">Transmembrane</keyword>
<proteinExistence type="inferred from homology"/>
<gene>
    <name evidence="11" type="primary">LOC112277131</name>
    <name evidence="10" type="ORF">PHYPA_029931</name>
</gene>
<dbReference type="Pfam" id="PF13839">
    <property type="entry name" value="PC-Esterase"/>
    <property type="match status" value="1"/>
</dbReference>
<dbReference type="InterPro" id="IPR029962">
    <property type="entry name" value="TBL"/>
</dbReference>
<protein>
    <submittedName>
        <fullName evidence="10 11">Uncharacterized protein</fullName>
    </submittedName>
</protein>
<dbReference type="PANTHER" id="PTHR32285:SF213">
    <property type="entry name" value="PROTEIN TRICHOME BIREFRINGENCE-LIKE 11"/>
    <property type="match status" value="1"/>
</dbReference>
<dbReference type="EnsemblPlants" id="Pp3c25_13870V3.2">
    <property type="protein sequence ID" value="Pp3c25_13870V3.2"/>
    <property type="gene ID" value="Pp3c25_13870"/>
</dbReference>
<evidence type="ECO:0000256" key="5">
    <source>
        <dbReference type="ARBA" id="ARBA00022989"/>
    </source>
</evidence>
<evidence type="ECO:0000259" key="8">
    <source>
        <dbReference type="Pfam" id="PF13839"/>
    </source>
</evidence>
<dbReference type="RefSeq" id="XP_024364915.1">
    <property type="nucleotide sequence ID" value="XM_024509147.2"/>
</dbReference>
<dbReference type="Gramene" id="Pp3c25_13870V3.3">
    <property type="protein sequence ID" value="Pp3c25_13870V3.3"/>
    <property type="gene ID" value="Pp3c25_13870"/>
</dbReference>
<keyword evidence="12" id="KW-1185">Reference proteome</keyword>
<feature type="transmembrane region" description="Helical" evidence="7">
    <location>
        <begin position="29"/>
        <end position="49"/>
    </location>
</feature>
<comment type="subcellular location">
    <subcellularLocation>
        <location evidence="1">Membrane</location>
        <topology evidence="1">Single-pass membrane protein</topology>
    </subcellularLocation>
</comment>
<dbReference type="Pfam" id="PF14416">
    <property type="entry name" value="PMR5N"/>
    <property type="match status" value="1"/>
</dbReference>
<dbReference type="EMBL" id="ABEU02000025">
    <property type="protein sequence ID" value="PNR27779.1"/>
    <property type="molecule type" value="Genomic_DNA"/>
</dbReference>
<evidence type="ECO:0000313" key="10">
    <source>
        <dbReference type="EMBL" id="PNR27779.1"/>
    </source>
</evidence>
<reference evidence="11" key="3">
    <citation type="submission" date="2020-12" db="UniProtKB">
        <authorList>
            <consortium name="EnsemblPlants"/>
        </authorList>
    </citation>
    <scope>IDENTIFICATION</scope>
</reference>
<dbReference type="FunCoup" id="A0A2K1IES9">
    <property type="interactions" value="400"/>
</dbReference>
<keyword evidence="5 7" id="KW-1133">Transmembrane helix</keyword>
<dbReference type="OMA" id="MSIESAY"/>
<evidence type="ECO:0000256" key="1">
    <source>
        <dbReference type="ARBA" id="ARBA00004167"/>
    </source>
</evidence>
<dbReference type="Proteomes" id="UP000006727">
    <property type="component" value="Chromosome 25"/>
</dbReference>
<dbReference type="PaxDb" id="3218-PP1S57_228V6.1"/>
<dbReference type="GeneID" id="112277131"/>
<dbReference type="Gramene" id="Pp3c25_13870V3.2">
    <property type="protein sequence ID" value="Pp3c25_13870V3.2"/>
    <property type="gene ID" value="Pp3c25_13870"/>
</dbReference>
<keyword evidence="6 7" id="KW-0472">Membrane</keyword>
<dbReference type="GO" id="GO:0016413">
    <property type="term" value="F:O-acetyltransferase activity"/>
    <property type="evidence" value="ECO:0000318"/>
    <property type="project" value="GO_Central"/>
</dbReference>
<name>A0A2K1IES9_PHYPA</name>
<dbReference type="InterPro" id="IPR026057">
    <property type="entry name" value="TBL_C"/>
</dbReference>
<evidence type="ECO:0000256" key="6">
    <source>
        <dbReference type="ARBA" id="ARBA00023136"/>
    </source>
</evidence>
<dbReference type="PANTHER" id="PTHR32285">
    <property type="entry name" value="PROTEIN TRICHOME BIREFRINGENCE-LIKE 9-RELATED"/>
    <property type="match status" value="1"/>
</dbReference>
<organism evidence="10">
    <name type="scientific">Physcomitrium patens</name>
    <name type="common">Spreading-leaved earth moss</name>
    <name type="synonym">Physcomitrella patens</name>
    <dbReference type="NCBI Taxonomy" id="3218"/>
    <lineage>
        <taxon>Eukaryota</taxon>
        <taxon>Viridiplantae</taxon>
        <taxon>Streptophyta</taxon>
        <taxon>Embryophyta</taxon>
        <taxon>Bryophyta</taxon>
        <taxon>Bryophytina</taxon>
        <taxon>Bryopsida</taxon>
        <taxon>Funariidae</taxon>
        <taxon>Funariales</taxon>
        <taxon>Funariaceae</taxon>
        <taxon>Physcomitrium</taxon>
    </lineage>
</organism>
<keyword evidence="4" id="KW-0735">Signal-anchor</keyword>
<dbReference type="KEGG" id="ppp:112277131"/>
<feature type="domain" description="Trichome birefringence-like C-terminal" evidence="8">
    <location>
        <begin position="242"/>
        <end position="531"/>
    </location>
</feature>
<dbReference type="AlphaFoldDB" id="A0A2K1IES9"/>
<evidence type="ECO:0000313" key="12">
    <source>
        <dbReference type="Proteomes" id="UP000006727"/>
    </source>
</evidence>
<evidence type="ECO:0000259" key="9">
    <source>
        <dbReference type="Pfam" id="PF14416"/>
    </source>
</evidence>
<dbReference type="GO" id="GO:0016020">
    <property type="term" value="C:membrane"/>
    <property type="evidence" value="ECO:0007669"/>
    <property type="project" value="UniProtKB-SubCell"/>
</dbReference>
<evidence type="ECO:0000313" key="11">
    <source>
        <dbReference type="EnsemblPlants" id="Pp3c25_13870V3.1"/>
    </source>
</evidence>
<dbReference type="EnsemblPlants" id="Pp3c25_13870V3.1">
    <property type="protein sequence ID" value="Pp3c25_13870V3.1"/>
    <property type="gene ID" value="Pp3c25_13870"/>
</dbReference>
<evidence type="ECO:0000256" key="4">
    <source>
        <dbReference type="ARBA" id="ARBA00022968"/>
    </source>
</evidence>
<dbReference type="InterPro" id="IPR025846">
    <property type="entry name" value="TBL_N"/>
</dbReference>